<dbReference type="InParanoid" id="Q9RZB7"/>
<dbReference type="CDD" id="cd04196">
    <property type="entry name" value="GT_2_like_d"/>
    <property type="match status" value="1"/>
</dbReference>
<keyword evidence="3" id="KW-1185">Reference proteome</keyword>
<dbReference type="FunCoup" id="Q9RZB7">
    <property type="interactions" value="66"/>
</dbReference>
<dbReference type="SUPFAM" id="SSF53448">
    <property type="entry name" value="Nucleotide-diphospho-sugar transferases"/>
    <property type="match status" value="1"/>
</dbReference>
<dbReference type="CAZy" id="GT2">
    <property type="family name" value="Glycosyltransferase Family 2"/>
</dbReference>
<dbReference type="Pfam" id="PF00535">
    <property type="entry name" value="Glycos_transf_2"/>
    <property type="match status" value="1"/>
</dbReference>
<dbReference type="Proteomes" id="UP000002524">
    <property type="component" value="Chromosome 2"/>
</dbReference>
<dbReference type="OrthoDB" id="9802649at2"/>
<evidence type="ECO:0000259" key="1">
    <source>
        <dbReference type="Pfam" id="PF00535"/>
    </source>
</evidence>
<dbReference type="KEGG" id="dra:DR_A0037"/>
<organism evidence="2 3">
    <name type="scientific">Deinococcus radiodurans (strain ATCC 13939 / DSM 20539 / JCM 16871 / CCUG 27074 / LMG 4051 / NBRC 15346 / NCIMB 9279 / VKM B-1422 / R1)</name>
    <dbReference type="NCBI Taxonomy" id="243230"/>
    <lineage>
        <taxon>Bacteria</taxon>
        <taxon>Thermotogati</taxon>
        <taxon>Deinococcota</taxon>
        <taxon>Deinococci</taxon>
        <taxon>Deinococcales</taxon>
        <taxon>Deinococcaceae</taxon>
        <taxon>Deinococcus</taxon>
    </lineage>
</organism>
<dbReference type="HOGENOM" id="CLU_025996_2_1_0"/>
<dbReference type="RefSeq" id="WP_010889297.1">
    <property type="nucleotide sequence ID" value="NC_001264.1"/>
</dbReference>
<dbReference type="EMBL" id="AE001825">
    <property type="protein sequence ID" value="AAF12272.1"/>
    <property type="molecule type" value="Genomic_DNA"/>
</dbReference>
<sequence length="328" mass="37688">MKNSRPTYQVVMATYNGARYLNSQISSILSQLEDGELLIHDDGSSDDSVAILESWSKVDSRVKLIYAPHCGSAAKNFSYLLSLTDAPYVLCADQDDVWPAGRLRTLISWACFYESVYGDDVPLLIHGNLRVVNQNGECISDSFWDYQNLKPEWGDKFNLLLTQNVVTGCAMIVNRELLNRALPVPSDISMHDHWLALVACGQGRVVWVNDVVTNYRQHTSNVVGAHRYNYRFIIKRLTLSNNNEMVIREGLERKNYYNTALHYARRFPIRQESESAAEFGQLDHVTLLRRITIILSRGFFKNGTWRLFVWILQPRKYVDLLTKWSRGT</sequence>
<feature type="domain" description="Glycosyltransferase 2-like" evidence="1">
    <location>
        <begin position="10"/>
        <end position="115"/>
    </location>
</feature>
<dbReference type="FunFam" id="3.90.550.10:FF:000355">
    <property type="entry name" value="Glycosyltransferase"/>
    <property type="match status" value="1"/>
</dbReference>
<protein>
    <submittedName>
        <fullName evidence="2">Glycosyltransferase</fullName>
    </submittedName>
</protein>
<name>Q9RZB7_DEIRA</name>
<accession>Q9RZB7</accession>
<reference evidence="2 3" key="1">
    <citation type="journal article" date="1999" name="Science">
        <title>Genome sequence of the radioresistant bacterium Deinococcus radiodurans R1.</title>
        <authorList>
            <person name="White O."/>
            <person name="Eisen J.A."/>
            <person name="Heidelberg J.F."/>
            <person name="Hickey E.K."/>
            <person name="Peterson J.D."/>
            <person name="Dodson R.J."/>
            <person name="Haft D.H."/>
            <person name="Gwinn M.L."/>
            <person name="Nelson W.C."/>
            <person name="Richardson D.L."/>
            <person name="Moffat K.S."/>
            <person name="Qin H."/>
            <person name="Jiang L."/>
            <person name="Pamphile W."/>
            <person name="Crosby M."/>
            <person name="Shen M."/>
            <person name="Vamathevan J.J."/>
            <person name="Lam P."/>
            <person name="McDonald L."/>
            <person name="Utterback T."/>
            <person name="Zalewski C."/>
            <person name="Makarova K.S."/>
            <person name="Aravind L."/>
            <person name="Daly M.J."/>
            <person name="Minton K.W."/>
            <person name="Fleischmann R.D."/>
            <person name="Ketchum K.A."/>
            <person name="Nelson K.E."/>
            <person name="Salzberg S."/>
            <person name="Smith H.O."/>
            <person name="Venter J.C."/>
            <person name="Fraser C.M."/>
        </authorList>
    </citation>
    <scope>NUCLEOTIDE SEQUENCE [LARGE SCALE GENOMIC DNA]</scope>
    <source>
        <strain evidence="3">ATCC 13939 / DSM 20539 / JCM 16871 / LMG 4051 / NBRC 15346 / NCIMB 9279 / R1 / VKM B-1422</strain>
    </source>
</reference>
<dbReference type="PANTHER" id="PTHR22916">
    <property type="entry name" value="GLYCOSYLTRANSFERASE"/>
    <property type="match status" value="1"/>
</dbReference>
<dbReference type="PANTHER" id="PTHR22916:SF3">
    <property type="entry name" value="UDP-GLCNAC:BETAGAL BETA-1,3-N-ACETYLGLUCOSAMINYLTRANSFERASE-LIKE PROTEIN 1"/>
    <property type="match status" value="1"/>
</dbReference>
<dbReference type="GO" id="GO:0016758">
    <property type="term" value="F:hexosyltransferase activity"/>
    <property type="evidence" value="ECO:0007669"/>
    <property type="project" value="UniProtKB-ARBA"/>
</dbReference>
<dbReference type="InterPro" id="IPR001173">
    <property type="entry name" value="Glyco_trans_2-like"/>
</dbReference>
<dbReference type="GO" id="GO:0016757">
    <property type="term" value="F:glycosyltransferase activity"/>
    <property type="evidence" value="ECO:0000318"/>
    <property type="project" value="GO_Central"/>
</dbReference>
<dbReference type="STRING" id="243230.DR_A0037"/>
<dbReference type="PaxDb" id="243230-DR_A0037"/>
<evidence type="ECO:0000313" key="2">
    <source>
        <dbReference type="EMBL" id="AAF12272.1"/>
    </source>
</evidence>
<dbReference type="PIR" id="G75596">
    <property type="entry name" value="G75596"/>
</dbReference>
<dbReference type="AlphaFoldDB" id="Q9RZB7"/>
<dbReference type="DNASU" id="1798155"/>
<dbReference type="Gene3D" id="3.90.550.10">
    <property type="entry name" value="Spore Coat Polysaccharide Biosynthesis Protein SpsA, Chain A"/>
    <property type="match status" value="1"/>
</dbReference>
<evidence type="ECO:0000313" key="3">
    <source>
        <dbReference type="Proteomes" id="UP000002524"/>
    </source>
</evidence>
<gene>
    <name evidence="2" type="ordered locus">DR_A0037</name>
</gene>
<dbReference type="GeneID" id="69518929"/>
<dbReference type="eggNOG" id="COG0463">
    <property type="taxonomic scope" value="Bacteria"/>
</dbReference>
<dbReference type="EnsemblBacteria" id="AAF12272">
    <property type="protein sequence ID" value="AAF12272"/>
    <property type="gene ID" value="DR_A0037"/>
</dbReference>
<proteinExistence type="predicted"/>
<dbReference type="InterPro" id="IPR029044">
    <property type="entry name" value="Nucleotide-diphossugar_trans"/>
</dbReference>